<dbReference type="OrthoDB" id="2635672at2759"/>
<keyword evidence="3" id="KW-1185">Reference proteome</keyword>
<dbReference type="Proteomes" id="UP001148786">
    <property type="component" value="Unassembled WGS sequence"/>
</dbReference>
<evidence type="ECO:0000313" key="3">
    <source>
        <dbReference type="Proteomes" id="UP001148786"/>
    </source>
</evidence>
<organism evidence="2 3">
    <name type="scientific">Agrocybe chaxingu</name>
    <dbReference type="NCBI Taxonomy" id="84603"/>
    <lineage>
        <taxon>Eukaryota</taxon>
        <taxon>Fungi</taxon>
        <taxon>Dikarya</taxon>
        <taxon>Basidiomycota</taxon>
        <taxon>Agaricomycotina</taxon>
        <taxon>Agaricomycetes</taxon>
        <taxon>Agaricomycetidae</taxon>
        <taxon>Agaricales</taxon>
        <taxon>Agaricineae</taxon>
        <taxon>Strophariaceae</taxon>
        <taxon>Agrocybe</taxon>
    </lineage>
</organism>
<name>A0A9W8N281_9AGAR</name>
<dbReference type="InterPro" id="IPR001810">
    <property type="entry name" value="F-box_dom"/>
</dbReference>
<reference evidence="2" key="1">
    <citation type="submission" date="2022-07" db="EMBL/GenBank/DDBJ databases">
        <title>Genome Sequence of Agrocybe chaxingu.</title>
        <authorList>
            <person name="Buettner E."/>
        </authorList>
    </citation>
    <scope>NUCLEOTIDE SEQUENCE</scope>
    <source>
        <strain evidence="2">MP-N11</strain>
    </source>
</reference>
<evidence type="ECO:0000259" key="1">
    <source>
        <dbReference type="PROSITE" id="PS50181"/>
    </source>
</evidence>
<evidence type="ECO:0000313" key="2">
    <source>
        <dbReference type="EMBL" id="KAJ3517741.1"/>
    </source>
</evidence>
<gene>
    <name evidence="2" type="ORF">NLJ89_g298</name>
</gene>
<comment type="caution">
    <text evidence="2">The sequence shown here is derived from an EMBL/GenBank/DDBJ whole genome shotgun (WGS) entry which is preliminary data.</text>
</comment>
<dbReference type="EMBL" id="JANKHO010000011">
    <property type="protein sequence ID" value="KAJ3517741.1"/>
    <property type="molecule type" value="Genomic_DNA"/>
</dbReference>
<feature type="domain" description="F-box" evidence="1">
    <location>
        <begin position="15"/>
        <end position="46"/>
    </location>
</feature>
<sequence length="509" mass="57826">MQTRARRKAYLQAVRVTLTDLPVELLDEIAQQLDNVSLIHFSLICKCTHQVGLHLFFSRNKIGNPTAGWVSVSSTAPVETLWALRVSLFVQHLQGIYYSFRPHRDIMQEVDELMCLLRRLSSVTSIHIHAVGSLFFNYRQEAQLGEKKLFEKWTSLLDLALQKGCARLQVHTGSLLTLRHGKNTGVSPLVSAFELYIPYHAKGLRPSRRRKEEPTYRLQEVTLGSDMHLQGPFLPRTLSTLRRSSSTLTRLSVDLNTVSTASWKFFLRSLLLQALLDLSLVKSSHNSDNCRLEFVDLSFFLSRHPSIVYLELAGAVPAKSSSKPPKLPHLASVKAQVSYLTWILGKRDQESFPRLHRVGTSLHNDNAADYPPFDKVFESIRLLRNPITLRLQLGNYRLGEWFLSHQRAGQTESVIPSLACVSCLDLVASYNTHLTADILAILPEWLGLFPKLVNVQFTSFSSDNDQDRLSDPKVIRRIARSCPNILSIVVNYKPCDLKKIREEMNHHES</sequence>
<proteinExistence type="predicted"/>
<protein>
    <recommendedName>
        <fullName evidence="1">F-box domain-containing protein</fullName>
    </recommendedName>
</protein>
<dbReference type="AlphaFoldDB" id="A0A9W8N281"/>
<dbReference type="PROSITE" id="PS50181">
    <property type="entry name" value="FBOX"/>
    <property type="match status" value="1"/>
</dbReference>
<dbReference type="Pfam" id="PF00646">
    <property type="entry name" value="F-box"/>
    <property type="match status" value="1"/>
</dbReference>
<accession>A0A9W8N281</accession>